<organism evidence="1 2">
    <name type="scientific">Rosenbergiella gaditana</name>
    <dbReference type="NCBI Taxonomy" id="2726987"/>
    <lineage>
        <taxon>Bacteria</taxon>
        <taxon>Pseudomonadati</taxon>
        <taxon>Pseudomonadota</taxon>
        <taxon>Gammaproteobacteria</taxon>
        <taxon>Enterobacterales</taxon>
        <taxon>Erwiniaceae</taxon>
        <taxon>Rosenbergiella</taxon>
    </lineage>
</organism>
<reference evidence="1 2" key="1">
    <citation type="submission" date="2020-04" db="EMBL/GenBank/DDBJ databases">
        <title>Genome sequencing of Rosenbergiella species.</title>
        <authorList>
            <person name="Alvarez-Perez S."/>
            <person name="Lievens B."/>
        </authorList>
    </citation>
    <scope>NUCLEOTIDE SEQUENCE [LARGE SCALE GENOMIC DNA]</scope>
    <source>
        <strain evidence="1 2">S61</strain>
    </source>
</reference>
<evidence type="ECO:0000313" key="1">
    <source>
        <dbReference type="EMBL" id="MBT0725402.1"/>
    </source>
</evidence>
<sequence>MSLVVIGEQKIAGFKFNVDKDVLAVTLSSILTEGDDGEDEYHYSVIVKDKEDNPVMKEIHSDFQVACDVYDRLSILVGQDIIHK</sequence>
<comment type="caution">
    <text evidence="1">The sequence shown here is derived from an EMBL/GenBank/DDBJ whole genome shotgun (WGS) entry which is preliminary data.</text>
</comment>
<protein>
    <submittedName>
        <fullName evidence="1">Uncharacterized protein</fullName>
    </submittedName>
</protein>
<dbReference type="EMBL" id="JABBFR010000023">
    <property type="protein sequence ID" value="MBT0725402.1"/>
    <property type="molecule type" value="Genomic_DNA"/>
</dbReference>
<keyword evidence="2" id="KW-1185">Reference proteome</keyword>
<dbReference type="Proteomes" id="UP000790096">
    <property type="component" value="Unassembled WGS sequence"/>
</dbReference>
<gene>
    <name evidence="1" type="ORF">HH682_13435</name>
</gene>
<evidence type="ECO:0000313" key="2">
    <source>
        <dbReference type="Proteomes" id="UP000790096"/>
    </source>
</evidence>
<dbReference type="RefSeq" id="WP_214238051.1">
    <property type="nucleotide sequence ID" value="NZ_JABBFR010000023.1"/>
</dbReference>
<name>A0ABS5T1R6_9GAMM</name>
<proteinExistence type="predicted"/>
<accession>A0ABS5T1R6</accession>